<dbReference type="PROSITE" id="PS00901">
    <property type="entry name" value="CYS_SYNTHASE"/>
    <property type="match status" value="1"/>
</dbReference>
<dbReference type="RefSeq" id="WP_091266849.1">
    <property type="nucleotide sequence ID" value="NZ_FNFK01000022.1"/>
</dbReference>
<comment type="cofactor">
    <cofactor evidence="1 10 12">
        <name>pyridoxal 5'-phosphate</name>
        <dbReference type="ChEBI" id="CHEBI:597326"/>
    </cofactor>
</comment>
<evidence type="ECO:0000256" key="8">
    <source>
        <dbReference type="ARBA" id="ARBA00023192"/>
    </source>
</evidence>
<dbReference type="SUPFAM" id="SSF53686">
    <property type="entry name" value="Tryptophan synthase beta subunit-like PLP-dependent enzymes"/>
    <property type="match status" value="1"/>
</dbReference>
<evidence type="ECO:0000256" key="1">
    <source>
        <dbReference type="ARBA" id="ARBA00001933"/>
    </source>
</evidence>
<dbReference type="GO" id="GO:0004124">
    <property type="term" value="F:cysteine synthase activity"/>
    <property type="evidence" value="ECO:0007669"/>
    <property type="project" value="UniProtKB-UniRule"/>
</dbReference>
<evidence type="ECO:0000256" key="5">
    <source>
        <dbReference type="ARBA" id="ARBA00022605"/>
    </source>
</evidence>
<dbReference type="CDD" id="cd01561">
    <property type="entry name" value="CBS_like"/>
    <property type="match status" value="1"/>
</dbReference>
<feature type="binding site" evidence="10">
    <location>
        <position position="74"/>
    </location>
    <ligand>
        <name>pyridoxal 5'-phosphate</name>
        <dbReference type="ChEBI" id="CHEBI:597326"/>
    </ligand>
</feature>
<evidence type="ECO:0000256" key="12">
    <source>
        <dbReference type="RuleBase" id="RU003985"/>
    </source>
</evidence>
<dbReference type="AlphaFoldDB" id="A0A1G9ARB1"/>
<dbReference type="NCBIfam" id="TIGR01136">
    <property type="entry name" value="cysKM"/>
    <property type="match status" value="1"/>
</dbReference>
<dbReference type="OrthoDB" id="9808024at2"/>
<dbReference type="EC" id="2.5.1.47" evidence="4 12"/>
<feature type="domain" description="Tryptophan synthase beta chain-like PALP" evidence="13">
    <location>
        <begin position="7"/>
        <end position="293"/>
    </location>
</feature>
<dbReference type="EMBL" id="FNFK01000022">
    <property type="protein sequence ID" value="SDK29797.1"/>
    <property type="molecule type" value="Genomic_DNA"/>
</dbReference>
<dbReference type="Pfam" id="PF00291">
    <property type="entry name" value="PALP"/>
    <property type="match status" value="1"/>
</dbReference>
<dbReference type="Gene3D" id="3.40.50.1100">
    <property type="match status" value="2"/>
</dbReference>
<accession>A0A1G9ARB1</accession>
<evidence type="ECO:0000256" key="4">
    <source>
        <dbReference type="ARBA" id="ARBA00012681"/>
    </source>
</evidence>
<gene>
    <name evidence="14" type="ORF">SAMN04488098_10225</name>
</gene>
<keyword evidence="5 12" id="KW-0028">Amino-acid biosynthesis</keyword>
<organism evidence="14 15">
    <name type="scientific">Alkalibacterium thalassium</name>
    <dbReference type="NCBI Taxonomy" id="426701"/>
    <lineage>
        <taxon>Bacteria</taxon>
        <taxon>Bacillati</taxon>
        <taxon>Bacillota</taxon>
        <taxon>Bacilli</taxon>
        <taxon>Lactobacillales</taxon>
        <taxon>Carnobacteriaceae</taxon>
        <taxon>Alkalibacterium</taxon>
    </lineage>
</organism>
<evidence type="ECO:0000256" key="6">
    <source>
        <dbReference type="ARBA" id="ARBA00022679"/>
    </source>
</evidence>
<evidence type="ECO:0000256" key="10">
    <source>
        <dbReference type="PIRSR" id="PIRSR605856-50"/>
    </source>
</evidence>
<evidence type="ECO:0000256" key="2">
    <source>
        <dbReference type="ARBA" id="ARBA00004962"/>
    </source>
</evidence>
<feature type="binding site" evidence="10">
    <location>
        <position position="266"/>
    </location>
    <ligand>
        <name>pyridoxal 5'-phosphate</name>
        <dbReference type="ChEBI" id="CHEBI:597326"/>
    </ligand>
</feature>
<reference evidence="15" key="1">
    <citation type="submission" date="2016-10" db="EMBL/GenBank/DDBJ databases">
        <authorList>
            <person name="Varghese N."/>
            <person name="Submissions S."/>
        </authorList>
    </citation>
    <scope>NUCLEOTIDE SEQUENCE [LARGE SCALE GENOMIC DNA]</scope>
    <source>
        <strain evidence="15">DSM 19181</strain>
    </source>
</reference>
<dbReference type="PANTHER" id="PTHR10314">
    <property type="entry name" value="CYSTATHIONINE BETA-SYNTHASE"/>
    <property type="match status" value="1"/>
</dbReference>
<dbReference type="InterPro" id="IPR050214">
    <property type="entry name" value="Cys_Synth/Cystath_Beta-Synth"/>
</dbReference>
<evidence type="ECO:0000256" key="7">
    <source>
        <dbReference type="ARBA" id="ARBA00022898"/>
    </source>
</evidence>
<dbReference type="UniPathway" id="UPA00136">
    <property type="reaction ID" value="UER00200"/>
</dbReference>
<dbReference type="FunFam" id="3.40.50.1100:FF:000006">
    <property type="entry name" value="Cysteine synthase"/>
    <property type="match status" value="1"/>
</dbReference>
<comment type="catalytic activity">
    <reaction evidence="9 12">
        <text>O-acetyl-L-serine + hydrogen sulfide = L-cysteine + acetate</text>
        <dbReference type="Rhea" id="RHEA:14829"/>
        <dbReference type="ChEBI" id="CHEBI:29919"/>
        <dbReference type="ChEBI" id="CHEBI:30089"/>
        <dbReference type="ChEBI" id="CHEBI:35235"/>
        <dbReference type="ChEBI" id="CHEBI:58340"/>
        <dbReference type="EC" id="2.5.1.47"/>
    </reaction>
</comment>
<dbReference type="InterPro" id="IPR005859">
    <property type="entry name" value="CysK"/>
</dbReference>
<sequence length="311" mass="33009">MKIAQSITELIGQTPLLKLNRLVPDDYADVYVKIEMRNAGGSVKDRIALNMIEEAEKEGLLKEGDTIVEATSGNTGVGLAMIAAAKGYKAVFVMPDTLSVERRALMKAYGAELELTPGEDGMPGAMDRAQTLAEQDNYFMPSQFKNPANPAVHIQTTGPEIIEALEGQTPDAFVVGVGTGGTLTGAGKVMKLHNPAAQIIAVEPHESAVLSGREKGKHKIQGIGAGFIPDILERDLIDEIITVTSEEAIDMTREVARKEGLLVGISSGANIAAAIRVAKQLGKGKTVVTVAPDTGERYLSTPVFSIEEEGE</sequence>
<keyword evidence="8 12" id="KW-0198">Cysteine biosynthesis</keyword>
<dbReference type="GO" id="GO:0006535">
    <property type="term" value="P:cysteine biosynthetic process from serine"/>
    <property type="evidence" value="ECO:0007669"/>
    <property type="project" value="UniProtKB-UniRule"/>
</dbReference>
<comment type="pathway">
    <text evidence="2">Amino-acid biosynthesis; L-cysteine biosynthesis; L-cysteine from L-serine: step 2/2.</text>
</comment>
<protein>
    <recommendedName>
        <fullName evidence="4 12">Cysteine synthase</fullName>
        <ecNumber evidence="4 12">2.5.1.47</ecNumber>
    </recommendedName>
</protein>
<dbReference type="InterPro" id="IPR001926">
    <property type="entry name" value="TrpB-like_PALP"/>
</dbReference>
<keyword evidence="15" id="KW-1185">Reference proteome</keyword>
<dbReference type="InterPro" id="IPR005856">
    <property type="entry name" value="Cys_synth"/>
</dbReference>
<evidence type="ECO:0000313" key="15">
    <source>
        <dbReference type="Proteomes" id="UP000199433"/>
    </source>
</evidence>
<name>A0A1G9ARB1_9LACT</name>
<keyword evidence="7 10" id="KW-0663">Pyridoxal phosphate</keyword>
<feature type="modified residue" description="N6-(pyridoxal phosphate)lysine" evidence="11">
    <location>
        <position position="44"/>
    </location>
</feature>
<dbReference type="InterPro" id="IPR001216">
    <property type="entry name" value="P-phosphate_BS"/>
</dbReference>
<evidence type="ECO:0000256" key="3">
    <source>
        <dbReference type="ARBA" id="ARBA00007103"/>
    </source>
</evidence>
<evidence type="ECO:0000256" key="11">
    <source>
        <dbReference type="PIRSR" id="PIRSR605856-51"/>
    </source>
</evidence>
<dbReference type="STRING" id="426701.SAMN04488098_10225"/>
<evidence type="ECO:0000259" key="13">
    <source>
        <dbReference type="Pfam" id="PF00291"/>
    </source>
</evidence>
<keyword evidence="6 12" id="KW-0808">Transferase</keyword>
<dbReference type="Proteomes" id="UP000199433">
    <property type="component" value="Unassembled WGS sequence"/>
</dbReference>
<evidence type="ECO:0000313" key="14">
    <source>
        <dbReference type="EMBL" id="SDK29797.1"/>
    </source>
</evidence>
<comment type="similarity">
    <text evidence="3 12">Belongs to the cysteine synthase/cystathionine beta-synthase family.</text>
</comment>
<feature type="binding site" evidence="10">
    <location>
        <begin position="178"/>
        <end position="182"/>
    </location>
    <ligand>
        <name>pyridoxal 5'-phosphate</name>
        <dbReference type="ChEBI" id="CHEBI:597326"/>
    </ligand>
</feature>
<proteinExistence type="inferred from homology"/>
<dbReference type="NCBIfam" id="TIGR01139">
    <property type="entry name" value="cysK"/>
    <property type="match status" value="1"/>
</dbReference>
<dbReference type="InterPro" id="IPR036052">
    <property type="entry name" value="TrpB-like_PALP_sf"/>
</dbReference>
<evidence type="ECO:0000256" key="9">
    <source>
        <dbReference type="ARBA" id="ARBA00047931"/>
    </source>
</evidence>